<accession>A0ABW2DDU5</accession>
<dbReference type="InterPro" id="IPR013422">
    <property type="entry name" value="CRISPR-assoc_prot_Cas5_N"/>
</dbReference>
<dbReference type="InterPro" id="IPR010147">
    <property type="entry name" value="CRISPR-assoc_prot_CasD"/>
</dbReference>
<dbReference type="Pfam" id="PF09704">
    <property type="entry name" value="Cas_Cas5d"/>
    <property type="match status" value="1"/>
</dbReference>
<name>A0ABW2DDU5_9ACTN</name>
<evidence type="ECO:0000313" key="2">
    <source>
        <dbReference type="EMBL" id="MFC6959404.1"/>
    </source>
</evidence>
<keyword evidence="3" id="KW-1185">Reference proteome</keyword>
<dbReference type="Proteomes" id="UP001596470">
    <property type="component" value="Unassembled WGS sequence"/>
</dbReference>
<organism evidence="2 3">
    <name type="scientific">Glycomyces mayteni</name>
    <dbReference type="NCBI Taxonomy" id="543887"/>
    <lineage>
        <taxon>Bacteria</taxon>
        <taxon>Bacillati</taxon>
        <taxon>Actinomycetota</taxon>
        <taxon>Actinomycetes</taxon>
        <taxon>Glycomycetales</taxon>
        <taxon>Glycomycetaceae</taxon>
        <taxon>Glycomyces</taxon>
    </lineage>
</organism>
<protein>
    <submittedName>
        <fullName evidence="2">Type I-E CRISPR-associated protein Cas5/CasD</fullName>
    </submittedName>
</protein>
<dbReference type="Gene3D" id="3.30.70.2660">
    <property type="match status" value="1"/>
</dbReference>
<dbReference type="InterPro" id="IPR021124">
    <property type="entry name" value="CRISPR-assoc_prot_Cas5"/>
</dbReference>
<sequence>MGRKTLRLRLAGPMQSWGTSSRFTRRATDAAPSKSGVLGMLAAAKGVRRTEPLTELLDVRFGVRIDQPGALLRDFQTTRPLDVPDANATLAERFYLTDAVFLAAVEGDGDLIDDLAEALRRPRFQLFLGRRSCPPSDKILLDAVDLPLGQAIAAQPWLAARHHRHRCPPRVDLEVVRDARPGEQGDAVQDVPVSFDPRHRRYAWRQVVPDSVTVDNPESRLRRHDPFAVFEV</sequence>
<dbReference type="NCBIfam" id="TIGR02593">
    <property type="entry name" value="CRISPR_cas5"/>
    <property type="match status" value="1"/>
</dbReference>
<proteinExistence type="predicted"/>
<reference evidence="3" key="1">
    <citation type="journal article" date="2019" name="Int. J. Syst. Evol. Microbiol.">
        <title>The Global Catalogue of Microorganisms (GCM) 10K type strain sequencing project: providing services to taxonomists for standard genome sequencing and annotation.</title>
        <authorList>
            <consortium name="The Broad Institute Genomics Platform"/>
            <consortium name="The Broad Institute Genome Sequencing Center for Infectious Disease"/>
            <person name="Wu L."/>
            <person name="Ma J."/>
        </authorList>
    </citation>
    <scope>NUCLEOTIDE SEQUENCE [LARGE SCALE GENOMIC DNA]</scope>
    <source>
        <strain evidence="3">KACC 12634</strain>
    </source>
</reference>
<keyword evidence="1" id="KW-0051">Antiviral defense</keyword>
<evidence type="ECO:0000313" key="3">
    <source>
        <dbReference type="Proteomes" id="UP001596470"/>
    </source>
</evidence>
<comment type="caution">
    <text evidence="2">The sequence shown here is derived from an EMBL/GenBank/DDBJ whole genome shotgun (WGS) entry which is preliminary data.</text>
</comment>
<evidence type="ECO:0000256" key="1">
    <source>
        <dbReference type="ARBA" id="ARBA00023118"/>
    </source>
</evidence>
<dbReference type="NCBIfam" id="TIGR01868">
    <property type="entry name" value="casD_Cas5e"/>
    <property type="match status" value="1"/>
</dbReference>
<dbReference type="CDD" id="cd09756">
    <property type="entry name" value="Cas5_I-E"/>
    <property type="match status" value="1"/>
</dbReference>
<gene>
    <name evidence="2" type="primary">cas5e</name>
    <name evidence="2" type="ORF">ACFQS3_19600</name>
</gene>
<dbReference type="RefSeq" id="WP_382345278.1">
    <property type="nucleotide sequence ID" value="NZ_JBHMBP010000001.1"/>
</dbReference>
<dbReference type="EMBL" id="JBHSYS010000004">
    <property type="protein sequence ID" value="MFC6959404.1"/>
    <property type="molecule type" value="Genomic_DNA"/>
</dbReference>